<dbReference type="SUPFAM" id="SSF53850">
    <property type="entry name" value="Periplasmic binding protein-like II"/>
    <property type="match status" value="1"/>
</dbReference>
<evidence type="ECO:0000313" key="4">
    <source>
        <dbReference type="EMBL" id="GAA2694782.1"/>
    </source>
</evidence>
<accession>A0ABN3T681</accession>
<protein>
    <submittedName>
        <fullName evidence="4">ABC transporter substrate-binding protein</fullName>
    </submittedName>
</protein>
<gene>
    <name evidence="4" type="ORF">GCM10010412_087140</name>
</gene>
<dbReference type="RefSeq" id="WP_346155112.1">
    <property type="nucleotide sequence ID" value="NZ_BAAATE010000039.1"/>
</dbReference>
<feature type="domain" description="Solute-binding protein family 5" evidence="3">
    <location>
        <begin position="95"/>
        <end position="454"/>
    </location>
</feature>
<name>A0ABN3T681_9ACTN</name>
<keyword evidence="5" id="KW-1185">Reference proteome</keyword>
<proteinExistence type="predicted"/>
<dbReference type="EMBL" id="BAAATE010000039">
    <property type="protein sequence ID" value="GAA2694782.1"/>
    <property type="molecule type" value="Genomic_DNA"/>
</dbReference>
<dbReference type="Gene3D" id="3.40.190.10">
    <property type="entry name" value="Periplasmic binding protein-like II"/>
    <property type="match status" value="1"/>
</dbReference>
<reference evidence="4 5" key="1">
    <citation type="journal article" date="2019" name="Int. J. Syst. Evol. Microbiol.">
        <title>The Global Catalogue of Microorganisms (GCM) 10K type strain sequencing project: providing services to taxonomists for standard genome sequencing and annotation.</title>
        <authorList>
            <consortium name="The Broad Institute Genomics Platform"/>
            <consortium name="The Broad Institute Genome Sequencing Center for Infectious Disease"/>
            <person name="Wu L."/>
            <person name="Ma J."/>
        </authorList>
    </citation>
    <scope>NUCLEOTIDE SEQUENCE [LARGE SCALE GENOMIC DNA]</scope>
    <source>
        <strain evidence="4 5">JCM 6835</strain>
    </source>
</reference>
<keyword evidence="2" id="KW-0732">Signal</keyword>
<organism evidence="4 5">
    <name type="scientific">Nonomuraea recticatena</name>
    <dbReference type="NCBI Taxonomy" id="46178"/>
    <lineage>
        <taxon>Bacteria</taxon>
        <taxon>Bacillati</taxon>
        <taxon>Actinomycetota</taxon>
        <taxon>Actinomycetes</taxon>
        <taxon>Streptosporangiales</taxon>
        <taxon>Streptosporangiaceae</taxon>
        <taxon>Nonomuraea</taxon>
    </lineage>
</organism>
<feature type="signal peptide" evidence="2">
    <location>
        <begin position="1"/>
        <end position="20"/>
    </location>
</feature>
<dbReference type="Gene3D" id="3.10.105.10">
    <property type="entry name" value="Dipeptide-binding Protein, Domain 3"/>
    <property type="match status" value="1"/>
</dbReference>
<dbReference type="Pfam" id="PF00496">
    <property type="entry name" value="SBP_bac_5"/>
    <property type="match status" value="1"/>
</dbReference>
<dbReference type="InterPro" id="IPR030678">
    <property type="entry name" value="Peptide/Ni-bd"/>
</dbReference>
<feature type="region of interest" description="Disordered" evidence="1">
    <location>
        <begin position="24"/>
        <end position="45"/>
    </location>
</feature>
<dbReference type="PANTHER" id="PTHR30290">
    <property type="entry name" value="PERIPLASMIC BINDING COMPONENT OF ABC TRANSPORTER"/>
    <property type="match status" value="1"/>
</dbReference>
<evidence type="ECO:0000259" key="3">
    <source>
        <dbReference type="Pfam" id="PF00496"/>
    </source>
</evidence>
<comment type="caution">
    <text evidence="4">The sequence shown here is derived from an EMBL/GenBank/DDBJ whole genome shotgun (WGS) entry which is preliminary data.</text>
</comment>
<evidence type="ECO:0000313" key="5">
    <source>
        <dbReference type="Proteomes" id="UP001501666"/>
    </source>
</evidence>
<dbReference type="InterPro" id="IPR039424">
    <property type="entry name" value="SBP_5"/>
</dbReference>
<dbReference type="Proteomes" id="UP001501666">
    <property type="component" value="Unassembled WGS sequence"/>
</dbReference>
<dbReference type="PIRSF" id="PIRSF002741">
    <property type="entry name" value="MppA"/>
    <property type="match status" value="1"/>
</dbReference>
<dbReference type="PROSITE" id="PS51257">
    <property type="entry name" value="PROKAR_LIPOPROTEIN"/>
    <property type="match status" value="1"/>
</dbReference>
<dbReference type="InterPro" id="IPR000914">
    <property type="entry name" value="SBP_5_dom"/>
</dbReference>
<evidence type="ECO:0000256" key="2">
    <source>
        <dbReference type="SAM" id="SignalP"/>
    </source>
</evidence>
<dbReference type="Gene3D" id="3.90.76.10">
    <property type="entry name" value="Dipeptide-binding Protein, Domain 1"/>
    <property type="match status" value="1"/>
</dbReference>
<dbReference type="CDD" id="cd00995">
    <property type="entry name" value="PBP2_NikA_DppA_OppA_like"/>
    <property type="match status" value="1"/>
</dbReference>
<evidence type="ECO:0000256" key="1">
    <source>
        <dbReference type="SAM" id="MobiDB-lite"/>
    </source>
</evidence>
<feature type="chain" id="PRO_5045940668" evidence="2">
    <location>
        <begin position="21"/>
        <end position="538"/>
    </location>
</feature>
<sequence>MSLRLRTALAVLTLAVTAAACGGGGGGGGTAAPPPGGGLSSGTPEPKGDIDAFTWVSYAEPPTLDYVYAFDYPQNMVLSNVCESLMRWTPDLKEEPGLAEKAVQRDPRTLVYTIRKGVRFHSGAEMTADDVVASLNRHLDEKVGSYWVSSFRNVQSITKTGPMEVTVRFRRPDALFALEMGASPGTVVSAASLKARGKAFGTADGGLDCTGPFKLGAWTKGQSIQLDRFDGYWGDRARSGKVTFTFVPDTAARTNALVTGEADGGYMIPAASVARLRSSGAGTVYAGPNLTTANLIVSDLNAGTLADVRVRQALSLAIDRQGLVKAALGEHSAPTLVPGPVQAWRNAADARPSAPAVRRDVEAARRLVAEAGAQGRKVVIATSNAAPEFPVISNAVQAAAKEIGLAAEVRTVAPDAYTALFSDPEARKGIDLFPTFWYLSATDPLELYGLFQTGQFENYGGFSDPAYDKLVDAAEGEFDRVERARLTAKLQESVATRLPWIPLADLDNVMFLGKRITGAPTSISYLYYPWAADIGAAG</sequence>